<organism evidence="7 8">
    <name type="scientific">Treponema vincentii</name>
    <dbReference type="NCBI Taxonomy" id="69710"/>
    <lineage>
        <taxon>Bacteria</taxon>
        <taxon>Pseudomonadati</taxon>
        <taxon>Spirochaetota</taxon>
        <taxon>Spirochaetia</taxon>
        <taxon>Spirochaetales</taxon>
        <taxon>Treponemataceae</taxon>
        <taxon>Treponema</taxon>
    </lineage>
</organism>
<evidence type="ECO:0000256" key="3">
    <source>
        <dbReference type="ARBA" id="ARBA00022679"/>
    </source>
</evidence>
<dbReference type="SUPFAM" id="SSF53335">
    <property type="entry name" value="S-adenosyl-L-methionine-dependent methyltransferases"/>
    <property type="match status" value="1"/>
</dbReference>
<keyword evidence="2 5" id="KW-0489">Methyltransferase</keyword>
<evidence type="ECO:0000259" key="6">
    <source>
        <dbReference type="PROSITE" id="PS50926"/>
    </source>
</evidence>
<keyword evidence="1" id="KW-0411">Iron-sulfur</keyword>
<keyword evidence="1" id="KW-0408">Iron</keyword>
<dbReference type="Proteomes" id="UP000464374">
    <property type="component" value="Chromosome"/>
</dbReference>
<reference evidence="7 8" key="1">
    <citation type="submission" date="2020-01" db="EMBL/GenBank/DDBJ databases">
        <title>Complete genome sequence of a human oral phylogroup 1 Treponema sp. strain ATCC 700766, originally isolated from periodontitis dental plaque.</title>
        <authorList>
            <person name="Chan Y."/>
            <person name="Huo Y.-B."/>
            <person name="Yu X.-L."/>
            <person name="Zeng H."/>
            <person name="Leung W.-K."/>
            <person name="Watt R.M."/>
        </authorList>
    </citation>
    <scope>NUCLEOTIDE SEQUENCE [LARGE SCALE GENOMIC DNA]</scope>
    <source>
        <strain evidence="7 8">OMZ 804</strain>
    </source>
</reference>
<dbReference type="EMBL" id="CP048020">
    <property type="protein sequence ID" value="QHX42115.1"/>
    <property type="molecule type" value="Genomic_DNA"/>
</dbReference>
<dbReference type="PROSITE" id="PS51687">
    <property type="entry name" value="SAM_MT_RNA_M5U"/>
    <property type="match status" value="1"/>
</dbReference>
<dbReference type="Gene3D" id="2.40.50.1070">
    <property type="match status" value="2"/>
</dbReference>
<sequence>MRVTTEKIVFGGKALARVDGKTVFIPFALPDEELDITVTVNKRDYSEAAIKKVLTPSPHRIEPPCPYFGHCGGCNLQIADDDFQQSLRQIMVAELFDRAHITPERPPIFIAGPAWEYRNRFQFHTDKNGTIGMHGVSSNTVIPVRDCPIAAPALRTVLQQGGLQNLFPHNKKMDKDRLHVFAQDAVVYSPVRPNASARVNGTVLNFNVFGFFQSNIAALEKLIEPVSDLPRCTRILDFYAGVGTFSAFLTGKAAELHLVEHNERALITAKQNLDRIIAEKNSPCRCFFHTVSDADWPDIPAAQLTYDAIVIDPPRQGIHERVLIYLGQAKIPRIHYVSCNPATFVRDAKKLTALGYRFIEYRLFDFYPQTHHCELLGIFIR</sequence>
<feature type="binding site" evidence="5">
    <location>
        <position position="213"/>
    </location>
    <ligand>
        <name>S-adenosyl-L-methionine</name>
        <dbReference type="ChEBI" id="CHEBI:59789"/>
    </ligand>
</feature>
<evidence type="ECO:0000256" key="5">
    <source>
        <dbReference type="PROSITE-ProRule" id="PRU01024"/>
    </source>
</evidence>
<dbReference type="GO" id="GO:0070041">
    <property type="term" value="F:rRNA (uridine-C5-)-methyltransferase activity"/>
    <property type="evidence" value="ECO:0007669"/>
    <property type="project" value="TreeGrafter"/>
</dbReference>
<dbReference type="PROSITE" id="PS50926">
    <property type="entry name" value="TRAM"/>
    <property type="match status" value="1"/>
</dbReference>
<feature type="domain" description="TRAM" evidence="6">
    <location>
        <begin position="1"/>
        <end position="52"/>
    </location>
</feature>
<dbReference type="SUPFAM" id="SSF50249">
    <property type="entry name" value="Nucleic acid-binding proteins"/>
    <property type="match status" value="1"/>
</dbReference>
<protein>
    <submittedName>
        <fullName evidence="7">Class I SAM-dependent RNA methyltransferase</fullName>
    </submittedName>
</protein>
<keyword evidence="4 5" id="KW-0949">S-adenosyl-L-methionine</keyword>
<dbReference type="InterPro" id="IPR029063">
    <property type="entry name" value="SAM-dependent_MTases_sf"/>
</dbReference>
<dbReference type="GO" id="GO:0051539">
    <property type="term" value="F:4 iron, 4 sulfur cluster binding"/>
    <property type="evidence" value="ECO:0007669"/>
    <property type="project" value="UniProtKB-KW"/>
</dbReference>
<dbReference type="Gene3D" id="3.40.50.150">
    <property type="entry name" value="Vaccinia Virus protein VP39"/>
    <property type="match status" value="2"/>
</dbReference>
<feature type="binding site" evidence="5">
    <location>
        <position position="312"/>
    </location>
    <ligand>
        <name>S-adenosyl-L-methionine</name>
        <dbReference type="ChEBI" id="CHEBI:59789"/>
    </ligand>
</feature>
<gene>
    <name evidence="7" type="ORF">GWP43_00075</name>
</gene>
<evidence type="ECO:0000256" key="4">
    <source>
        <dbReference type="ARBA" id="ARBA00022691"/>
    </source>
</evidence>
<feature type="active site" description="Nucleophile" evidence="5">
    <location>
        <position position="339"/>
    </location>
</feature>
<accession>A0A6P1XXV3</accession>
<dbReference type="KEGG" id="trz:GWP43_00075"/>
<dbReference type="InterPro" id="IPR012340">
    <property type="entry name" value="NA-bd_OB-fold"/>
</dbReference>
<dbReference type="Gene3D" id="2.40.50.140">
    <property type="entry name" value="Nucleic acid-binding proteins"/>
    <property type="match status" value="1"/>
</dbReference>
<dbReference type="InterPro" id="IPR010280">
    <property type="entry name" value="U5_MeTrfase_fam"/>
</dbReference>
<evidence type="ECO:0000256" key="1">
    <source>
        <dbReference type="ARBA" id="ARBA00022485"/>
    </source>
</evidence>
<dbReference type="Pfam" id="PF01938">
    <property type="entry name" value="TRAM"/>
    <property type="match status" value="1"/>
</dbReference>
<dbReference type="InterPro" id="IPR002792">
    <property type="entry name" value="TRAM_dom"/>
</dbReference>
<evidence type="ECO:0000256" key="2">
    <source>
        <dbReference type="ARBA" id="ARBA00022603"/>
    </source>
</evidence>
<keyword evidence="1" id="KW-0479">Metal-binding</keyword>
<dbReference type="PANTHER" id="PTHR11061:SF49">
    <property type="entry name" value="23S RRNA (URACIL(1939)-C(5))-METHYLTRANSFERASE RLMD"/>
    <property type="match status" value="1"/>
</dbReference>
<dbReference type="AlphaFoldDB" id="A0A6P1XXV3"/>
<feature type="binding site" evidence="5">
    <location>
        <position position="239"/>
    </location>
    <ligand>
        <name>S-adenosyl-L-methionine</name>
        <dbReference type="ChEBI" id="CHEBI:59789"/>
    </ligand>
</feature>
<dbReference type="Pfam" id="PF05958">
    <property type="entry name" value="tRNA_U5-meth_tr"/>
    <property type="match status" value="1"/>
</dbReference>
<dbReference type="GO" id="GO:0070475">
    <property type="term" value="P:rRNA base methylation"/>
    <property type="evidence" value="ECO:0007669"/>
    <property type="project" value="TreeGrafter"/>
</dbReference>
<keyword evidence="1" id="KW-0004">4Fe-4S</keyword>
<dbReference type="CDD" id="cd02440">
    <property type="entry name" value="AdoMet_MTases"/>
    <property type="match status" value="1"/>
</dbReference>
<dbReference type="RefSeq" id="WP_162661929.1">
    <property type="nucleotide sequence ID" value="NZ_CP048020.1"/>
</dbReference>
<name>A0A6P1XXV3_9SPIR</name>
<proteinExistence type="inferred from homology"/>
<keyword evidence="3 5" id="KW-0808">Transferase</keyword>
<dbReference type="PANTHER" id="PTHR11061">
    <property type="entry name" value="RNA M5U METHYLTRANSFERASE"/>
    <property type="match status" value="1"/>
</dbReference>
<evidence type="ECO:0000313" key="7">
    <source>
        <dbReference type="EMBL" id="QHX42115.1"/>
    </source>
</evidence>
<comment type="similarity">
    <text evidence="5">Belongs to the class I-like SAM-binding methyltransferase superfamily. RNA M5U methyltransferase family.</text>
</comment>
<feature type="binding site" evidence="5">
    <location>
        <position position="260"/>
    </location>
    <ligand>
        <name>S-adenosyl-L-methionine</name>
        <dbReference type="ChEBI" id="CHEBI:59789"/>
    </ligand>
</feature>
<dbReference type="FunFam" id="2.40.50.140:FF:000097">
    <property type="entry name" value="23S rRNA (uracil(1939)-C(5))-methyltransferase RlmD"/>
    <property type="match status" value="1"/>
</dbReference>
<evidence type="ECO:0000313" key="8">
    <source>
        <dbReference type="Proteomes" id="UP000464374"/>
    </source>
</evidence>